<organism evidence="2 3">
    <name type="scientific">Corallococcus sicarius</name>
    <dbReference type="NCBI Taxonomy" id="2316726"/>
    <lineage>
        <taxon>Bacteria</taxon>
        <taxon>Pseudomonadati</taxon>
        <taxon>Myxococcota</taxon>
        <taxon>Myxococcia</taxon>
        <taxon>Myxococcales</taxon>
        <taxon>Cystobacterineae</taxon>
        <taxon>Myxococcaceae</taxon>
        <taxon>Corallococcus</taxon>
    </lineage>
</organism>
<evidence type="ECO:0000313" key="2">
    <source>
        <dbReference type="EMBL" id="RKH37127.1"/>
    </source>
</evidence>
<protein>
    <submittedName>
        <fullName evidence="2">Uncharacterized protein</fullName>
    </submittedName>
</protein>
<dbReference type="Proteomes" id="UP000273405">
    <property type="component" value="Unassembled WGS sequence"/>
</dbReference>
<feature type="signal peptide" evidence="1">
    <location>
        <begin position="1"/>
        <end position="24"/>
    </location>
</feature>
<dbReference type="OrthoDB" id="5510811at2"/>
<dbReference type="EMBL" id="RAWG01000259">
    <property type="protein sequence ID" value="RKH37127.1"/>
    <property type="molecule type" value="Genomic_DNA"/>
</dbReference>
<evidence type="ECO:0000256" key="1">
    <source>
        <dbReference type="SAM" id="SignalP"/>
    </source>
</evidence>
<sequence length="185" mass="19723">MNASRKLAGLLFALPLLVGAEASAGACTTLVNSQFSWIQQNGGNYINVTGVSLKQSVGTVGPVASYFTGGLTGYVAASFVFNPATGVVTRIPGRLTSTVNSGRQVFNDRRYVSTYATPSRWQNFSAFAQDNVQLELDDTGKVTLILNSWSNTRVNITAPTCEGNVLSGFAGTQAHSFTFEQFYLG</sequence>
<dbReference type="AlphaFoldDB" id="A0A3A8MXX3"/>
<accession>A0A3A8MXX3</accession>
<evidence type="ECO:0000313" key="3">
    <source>
        <dbReference type="Proteomes" id="UP000273405"/>
    </source>
</evidence>
<proteinExistence type="predicted"/>
<gene>
    <name evidence="2" type="ORF">D7X12_30670</name>
</gene>
<keyword evidence="1" id="KW-0732">Signal</keyword>
<name>A0A3A8MXX3_9BACT</name>
<dbReference type="RefSeq" id="WP_120628796.1">
    <property type="nucleotide sequence ID" value="NZ_RAWG01000259.1"/>
</dbReference>
<comment type="caution">
    <text evidence="2">The sequence shown here is derived from an EMBL/GenBank/DDBJ whole genome shotgun (WGS) entry which is preliminary data.</text>
</comment>
<feature type="chain" id="PRO_5017374058" evidence="1">
    <location>
        <begin position="25"/>
        <end position="185"/>
    </location>
</feature>
<keyword evidence="3" id="KW-1185">Reference proteome</keyword>
<reference evidence="3" key="1">
    <citation type="submission" date="2018-09" db="EMBL/GenBank/DDBJ databases">
        <authorList>
            <person name="Livingstone P.G."/>
            <person name="Whitworth D.E."/>
        </authorList>
    </citation>
    <scope>NUCLEOTIDE SEQUENCE [LARGE SCALE GENOMIC DNA]</scope>
    <source>
        <strain evidence="3">CA040B</strain>
    </source>
</reference>